<dbReference type="Pfam" id="PF24501">
    <property type="entry name" value="Ig_TMEM131L_5"/>
    <property type="match status" value="1"/>
</dbReference>
<dbReference type="Pfam" id="PF24495">
    <property type="entry name" value="Ig_TMEM131_2"/>
    <property type="match status" value="1"/>
</dbReference>
<keyword evidence="2" id="KW-0732">Signal</keyword>
<feature type="region of interest" description="Disordered" evidence="1">
    <location>
        <begin position="1838"/>
        <end position="1867"/>
    </location>
</feature>
<dbReference type="InterPro" id="IPR039877">
    <property type="entry name" value="TMEM131-like"/>
</dbReference>
<feature type="compositionally biased region" description="Polar residues" evidence="1">
    <location>
        <begin position="1839"/>
        <end position="1849"/>
    </location>
</feature>
<name>A0A226E5I2_FOLCA</name>
<feature type="compositionally biased region" description="Polar residues" evidence="1">
    <location>
        <begin position="1169"/>
        <end position="1178"/>
    </location>
</feature>
<dbReference type="GO" id="GO:0016020">
    <property type="term" value="C:membrane"/>
    <property type="evidence" value="ECO:0007669"/>
    <property type="project" value="TreeGrafter"/>
</dbReference>
<evidence type="ECO:0000256" key="2">
    <source>
        <dbReference type="SAM" id="SignalP"/>
    </source>
</evidence>
<feature type="compositionally biased region" description="Basic and acidic residues" evidence="1">
    <location>
        <begin position="1705"/>
        <end position="1718"/>
    </location>
</feature>
<feature type="domain" description="TMEM131L fifth Ig-like" evidence="5">
    <location>
        <begin position="938"/>
        <end position="1015"/>
    </location>
</feature>
<protein>
    <recommendedName>
        <fullName evidence="8">Transmembrane protein 131</fullName>
    </recommendedName>
</protein>
<feature type="domain" description="TMEM131 second Ig-like" evidence="3">
    <location>
        <begin position="127"/>
        <end position="217"/>
    </location>
</feature>
<organism evidence="6 7">
    <name type="scientific">Folsomia candida</name>
    <name type="common">Springtail</name>
    <dbReference type="NCBI Taxonomy" id="158441"/>
    <lineage>
        <taxon>Eukaryota</taxon>
        <taxon>Metazoa</taxon>
        <taxon>Ecdysozoa</taxon>
        <taxon>Arthropoda</taxon>
        <taxon>Hexapoda</taxon>
        <taxon>Collembola</taxon>
        <taxon>Entomobryomorpha</taxon>
        <taxon>Isotomoidea</taxon>
        <taxon>Isotomidae</taxon>
        <taxon>Proisotominae</taxon>
        <taxon>Folsomia</taxon>
    </lineage>
</organism>
<dbReference type="EMBL" id="LNIX01000006">
    <property type="protein sequence ID" value="OXA52873.1"/>
    <property type="molecule type" value="Genomic_DNA"/>
</dbReference>
<dbReference type="OrthoDB" id="168404at2759"/>
<evidence type="ECO:0000256" key="1">
    <source>
        <dbReference type="SAM" id="MobiDB-lite"/>
    </source>
</evidence>
<dbReference type="InterPro" id="IPR055437">
    <property type="entry name" value="TMEM131L_Ig_5"/>
</dbReference>
<feature type="compositionally biased region" description="Low complexity" evidence="1">
    <location>
        <begin position="1304"/>
        <end position="1317"/>
    </location>
</feature>
<feature type="region of interest" description="Disordered" evidence="1">
    <location>
        <begin position="1213"/>
        <end position="1373"/>
    </location>
</feature>
<evidence type="ECO:0000259" key="5">
    <source>
        <dbReference type="Pfam" id="PF24501"/>
    </source>
</evidence>
<feature type="region of interest" description="Disordered" evidence="1">
    <location>
        <begin position="1126"/>
        <end position="1178"/>
    </location>
</feature>
<evidence type="ECO:0000313" key="6">
    <source>
        <dbReference type="EMBL" id="OXA52873.1"/>
    </source>
</evidence>
<feature type="compositionally biased region" description="Basic and acidic residues" evidence="1">
    <location>
        <begin position="1318"/>
        <end position="1336"/>
    </location>
</feature>
<evidence type="ECO:0000259" key="4">
    <source>
        <dbReference type="Pfam" id="PF24499"/>
    </source>
</evidence>
<accession>A0A226E5I2</accession>
<reference evidence="6 7" key="1">
    <citation type="submission" date="2015-12" db="EMBL/GenBank/DDBJ databases">
        <title>The genome of Folsomia candida.</title>
        <authorList>
            <person name="Faddeeva A."/>
            <person name="Derks M.F."/>
            <person name="Anvar Y."/>
            <person name="Smit S."/>
            <person name="Van Straalen N."/>
            <person name="Roelofs D."/>
        </authorList>
    </citation>
    <scope>NUCLEOTIDE SEQUENCE [LARGE SCALE GENOMIC DNA]</scope>
    <source>
        <strain evidence="6 7">VU population</strain>
        <tissue evidence="6">Whole body</tissue>
    </source>
</reference>
<evidence type="ECO:0008006" key="8">
    <source>
        <dbReference type="Google" id="ProtNLM"/>
    </source>
</evidence>
<feature type="compositionally biased region" description="Low complexity" evidence="1">
    <location>
        <begin position="1850"/>
        <end position="1867"/>
    </location>
</feature>
<dbReference type="Pfam" id="PF24499">
    <property type="entry name" value="Ig_TMEM131L_4"/>
    <property type="match status" value="1"/>
</dbReference>
<feature type="compositionally biased region" description="Low complexity" evidence="1">
    <location>
        <begin position="1337"/>
        <end position="1349"/>
    </location>
</feature>
<feature type="domain" description="TMEM131L fourth Ig-like" evidence="4">
    <location>
        <begin position="743"/>
        <end position="884"/>
    </location>
</feature>
<dbReference type="InterPro" id="IPR056311">
    <property type="entry name" value="TMEM131_Ig_2"/>
</dbReference>
<feature type="signal peptide" evidence="2">
    <location>
        <begin position="1"/>
        <end position="20"/>
    </location>
</feature>
<feature type="chain" id="PRO_5013393568" description="Transmembrane protein 131" evidence="2">
    <location>
        <begin position="21"/>
        <end position="1867"/>
    </location>
</feature>
<feature type="compositionally biased region" description="Polar residues" evidence="1">
    <location>
        <begin position="1461"/>
        <end position="1475"/>
    </location>
</feature>
<dbReference type="InterPro" id="IPR055436">
    <property type="entry name" value="Ig_TMEM131L_4"/>
</dbReference>
<evidence type="ECO:0000259" key="3">
    <source>
        <dbReference type="Pfam" id="PF24495"/>
    </source>
</evidence>
<keyword evidence="7" id="KW-1185">Reference proteome</keyword>
<feature type="compositionally biased region" description="Polar residues" evidence="1">
    <location>
        <begin position="1134"/>
        <end position="1145"/>
    </location>
</feature>
<dbReference type="PANTHER" id="PTHR22050">
    <property type="entry name" value="RW1 PROTEIN HOMOLOG"/>
    <property type="match status" value="1"/>
</dbReference>
<feature type="region of interest" description="Disordered" evidence="1">
    <location>
        <begin position="1677"/>
        <end position="1740"/>
    </location>
</feature>
<proteinExistence type="predicted"/>
<feature type="region of interest" description="Disordered" evidence="1">
    <location>
        <begin position="1417"/>
        <end position="1475"/>
    </location>
</feature>
<comment type="caution">
    <text evidence="6">The sequence shown here is derived from an EMBL/GenBank/DDBJ whole genome shotgun (WGS) entry which is preliminary data.</text>
</comment>
<dbReference type="Proteomes" id="UP000198287">
    <property type="component" value="Unassembled WGS sequence"/>
</dbReference>
<feature type="compositionally biased region" description="Low complexity" evidence="1">
    <location>
        <begin position="1427"/>
        <end position="1441"/>
    </location>
</feature>
<evidence type="ECO:0000313" key="7">
    <source>
        <dbReference type="Proteomes" id="UP000198287"/>
    </source>
</evidence>
<dbReference type="PANTHER" id="PTHR22050:SF0">
    <property type="entry name" value="TRANSMEMBRANE PROTEIN 131 HOMOLOG"/>
    <property type="match status" value="1"/>
</dbReference>
<sequence>MTSLNRVFLIALILQIGCLALDHPISELEYEEDELRLLVGGSYPSDPIHISDSSSADNEFESDVVSFHPSAYDFHESPVGMARLGIVRIDNRLKSETVKLISISGNTVNFHSSFFADKVKGVGLPNPYRLRPLVGAKIPVNASYEPIITLHNPHDTRILVVEMLSSGTDFSLKLPDDMGDQEQGTAWAIEPFQTKSVMQGSFQGKIEGNHTGFIRIKVNHTTISGEYLMVPVEVQVSSSPGIYCPQESLDFGLLVRTDKPKTLSLILINAQPNPVNIQSVTVKGESNHAIRIEFRPVFIEPDSSASTVIALITFDPSLLDNPSQSNGFIEVRSECEKSIKIPFIASVLEGELEYNSSSLGFFDKGENSQPRNFSIKNTFSSAVAIYQITVNYPDIIEVETFNQSHVIIPGEQKTICTLKVQKKFELCDSKSPVQLTVKSNITNLKLPITCYDGKLQLFSVESGKLDFGRVELYSTYTEYIAVQNKNPVEVRLKSWGSNSSFSQVELVGMQKGVMEDLPRIRDFDNLKKSLFLQPGHMAVFSVDIRRPTVEGMFYGESYVITDQNQTLRSPFKFTVSRGSLSSETIFFDKAFPGKISFEKLYLSSTFNHTLKFVGLRSHPPSAVWFSASTLQNHPEIPPEPHRKSLVGKVHFDPRKFCNQECYAGFSLESKFGKDWMRGAILNWETGEIDLRILETLQARFNQIKDEIVSNMSLWVDTNGPSGFKIKAQTRYMWPRVSTQKTILFPLTSLGNETFVDVVISNPSNVPVVFQAAMAEGYGPSWTNFLHDNFVGGNITEGGSAFSVKDVSWPSSQFNGSGIVDVKKIFQKHNPEFKELMPGLLFILPPTSKLALTIRFAPVSKEMANSLLLLRNNLTGIEVVMLKGRAGTGQLTVGNGTPGSSLMFQLTEGLLQGCDKEVDSALSYISPQITVRRSFVARNIGEIPLEVTKMMIYPPQVSLWTWVMGWTSYDGDACEGYGFRILNCHPFLLQPNQTHSIDIAFTPDFTLSKVLSALLLIDTVGNAFNYTLVALIPTNMLAKCASAIPRPWWEWYLKATVIGGGSTMILMGCFLGYFEARKVIANTVLATVRVLPREPPDDIPVPEEREQPQRLDLKAVYDKVENRFRKNQADAQKGLPSTQSKSQTNIKLGELSQAPSIRNRKGKKAGNDLNVASQTATTNNRLTDKTNHNIVVQRISTNIVEEVAATYMNLGTKKENNVNKKKKGNKGQQQVNGKVNKKMQNKIDTFNPVVQGKKTEEETSSTTTESSNPDDIVQYSEAEPKITEKTANTKGAKVKNAKRVEKNNESSSNENISNISESFTDRSHDAKKVYTKKKDSASDYSATSSYQSKSGNSTPKPEIGSLWDTPRPPSGEGLSELAAQTEVFVLQRPKKRTVSGGDGTGLAVDGNFMNVNNPRNSMSYFQTHPIPSYGSNSQQRGSSSSRKPAGVIGQPRSAGLPHGNFGSHSHSMSSTLPPNPDYNYQQTHYPHNIVPPRAPAIAPNSSIWDNDIHTGNADMWSRRSIDTPPASTNYYNSPHENKFTQQPNMGFSSDAPYGYNINNSASSGLPFCPTTSENHFAYTPPTRMSQTINYSSASGNGMIPGSDVSKNFEQQRSPAESSYLFANTGVFANNTNNNRNQISPPSFNETSTQYRSHQGYVNQIPPITTHSNHGYLQRMRSDPTIRSHSQQPSPPSSTRPPWIGAVFADNELKRRETEERERNTWLPTAQPPPLQPTSVASTDPPGYHQDWKGLGAAGPLTIESQIWDSSNVGGPGRWPSAYDTPTTIAQTASVNKSMAIGPAARLRLSATARDDSNIPIGDGSIRTPTEDITREVEAGLGFNPFTSNIWNNNQSESTSSSSWGSYSYSQKK</sequence>
<gene>
    <name evidence="6" type="ORF">Fcan01_12442</name>
</gene>